<name>A0A7W7YQT0_9BACT</name>
<dbReference type="RefSeq" id="WP_184213137.1">
    <property type="nucleotide sequence ID" value="NZ_JACHIF010000014.1"/>
</dbReference>
<reference evidence="1 2" key="1">
    <citation type="submission" date="2020-08" db="EMBL/GenBank/DDBJ databases">
        <title>Genomic Encyclopedia of Type Strains, Phase IV (KMG-IV): sequencing the most valuable type-strain genomes for metagenomic binning, comparative biology and taxonomic classification.</title>
        <authorList>
            <person name="Goeker M."/>
        </authorList>
    </citation>
    <scope>NUCLEOTIDE SEQUENCE [LARGE SCALE GENOMIC DNA]</scope>
    <source>
        <strain evidence="1 2">DSM 12251</strain>
    </source>
</reference>
<sequence length="102" mass="11603">MTDTDLSTKYTRVVKTSLGQWVQAMVVKEPLAITPQIHWKGVGRMLPVRALPENVEQARRAALKDRRFFRHCERCNEVRPVSLILEAGVCMDCIHKMQAVAA</sequence>
<keyword evidence="2" id="KW-1185">Reference proteome</keyword>
<protein>
    <submittedName>
        <fullName evidence="1">Uncharacterized protein</fullName>
    </submittedName>
</protein>
<evidence type="ECO:0000313" key="1">
    <source>
        <dbReference type="EMBL" id="MBB5040507.1"/>
    </source>
</evidence>
<dbReference type="EMBL" id="JACHIF010000014">
    <property type="protein sequence ID" value="MBB5040507.1"/>
    <property type="molecule type" value="Genomic_DNA"/>
</dbReference>
<organism evidence="1 2">
    <name type="scientific">Prosthecobacter dejongeii</name>
    <dbReference type="NCBI Taxonomy" id="48465"/>
    <lineage>
        <taxon>Bacteria</taxon>
        <taxon>Pseudomonadati</taxon>
        <taxon>Verrucomicrobiota</taxon>
        <taxon>Verrucomicrobiia</taxon>
        <taxon>Verrucomicrobiales</taxon>
        <taxon>Verrucomicrobiaceae</taxon>
        <taxon>Prosthecobacter</taxon>
    </lineage>
</organism>
<accession>A0A7W7YQT0</accession>
<proteinExistence type="predicted"/>
<gene>
    <name evidence="1" type="ORF">HNQ64_004793</name>
</gene>
<evidence type="ECO:0000313" key="2">
    <source>
        <dbReference type="Proteomes" id="UP000534294"/>
    </source>
</evidence>
<comment type="caution">
    <text evidence="1">The sequence shown here is derived from an EMBL/GenBank/DDBJ whole genome shotgun (WGS) entry which is preliminary data.</text>
</comment>
<dbReference type="AlphaFoldDB" id="A0A7W7YQT0"/>
<dbReference type="Proteomes" id="UP000534294">
    <property type="component" value="Unassembled WGS sequence"/>
</dbReference>